<feature type="chain" id="PRO_5016719066" evidence="1">
    <location>
        <begin position="27"/>
        <end position="136"/>
    </location>
</feature>
<sequence length="136" mass="13827">MPHIKKTTTSIAVTLTACAATLGAFAAPAHADLGGATGPAVRAAAIVNANGSVVRSKGVVGVRKIATGQYCIRLDSDINPANTVPVATVQWQSAPWDSSIFVRPDNMASCGDGRDVFVGTGIASGARDIGFHLIVP</sequence>
<name>A0A367EPN6_9ACTN</name>
<accession>A0A367EPN6</accession>
<evidence type="ECO:0000313" key="2">
    <source>
        <dbReference type="EMBL" id="RCG20078.1"/>
    </source>
</evidence>
<protein>
    <submittedName>
        <fullName evidence="2">Uncharacterized protein</fullName>
    </submittedName>
</protein>
<dbReference type="EMBL" id="QOIL01000033">
    <property type="protein sequence ID" value="RCG20078.1"/>
    <property type="molecule type" value="Genomic_DNA"/>
</dbReference>
<evidence type="ECO:0000313" key="3">
    <source>
        <dbReference type="Proteomes" id="UP000253094"/>
    </source>
</evidence>
<keyword evidence="3" id="KW-1185">Reference proteome</keyword>
<dbReference type="PROSITE" id="PS51257">
    <property type="entry name" value="PROKAR_LIPOPROTEIN"/>
    <property type="match status" value="1"/>
</dbReference>
<dbReference type="RefSeq" id="WP_114033655.1">
    <property type="nucleotide sequence ID" value="NZ_QOIL01000033.1"/>
</dbReference>
<dbReference type="Proteomes" id="UP000253094">
    <property type="component" value="Unassembled WGS sequence"/>
</dbReference>
<keyword evidence="1" id="KW-0732">Signal</keyword>
<reference evidence="2 3" key="1">
    <citation type="submission" date="2018-06" db="EMBL/GenBank/DDBJ databases">
        <title>Sphaerisporangium craniellae sp. nov., isolated from a marine sponge in the South China Sea.</title>
        <authorList>
            <person name="Li L."/>
        </authorList>
    </citation>
    <scope>NUCLEOTIDE SEQUENCE [LARGE SCALE GENOMIC DNA]</scope>
    <source>
        <strain evidence="2 3">CCTCC AA 208026</strain>
    </source>
</reference>
<gene>
    <name evidence="2" type="ORF">DQ384_37600</name>
</gene>
<organism evidence="2 3">
    <name type="scientific">Sphaerisporangium album</name>
    <dbReference type="NCBI Taxonomy" id="509200"/>
    <lineage>
        <taxon>Bacteria</taxon>
        <taxon>Bacillati</taxon>
        <taxon>Actinomycetota</taxon>
        <taxon>Actinomycetes</taxon>
        <taxon>Streptosporangiales</taxon>
        <taxon>Streptosporangiaceae</taxon>
        <taxon>Sphaerisporangium</taxon>
    </lineage>
</organism>
<evidence type="ECO:0000256" key="1">
    <source>
        <dbReference type="SAM" id="SignalP"/>
    </source>
</evidence>
<comment type="caution">
    <text evidence="2">The sequence shown here is derived from an EMBL/GenBank/DDBJ whole genome shotgun (WGS) entry which is preliminary data.</text>
</comment>
<dbReference type="AlphaFoldDB" id="A0A367EPN6"/>
<dbReference type="OrthoDB" id="3483012at2"/>
<feature type="signal peptide" evidence="1">
    <location>
        <begin position="1"/>
        <end position="26"/>
    </location>
</feature>
<proteinExistence type="predicted"/>